<feature type="transmembrane region" description="Helical" evidence="1">
    <location>
        <begin position="34"/>
        <end position="57"/>
    </location>
</feature>
<evidence type="ECO:0000256" key="1">
    <source>
        <dbReference type="SAM" id="Phobius"/>
    </source>
</evidence>
<dbReference type="EMBL" id="JAGGJX010000001">
    <property type="protein sequence ID" value="MBP1854788.1"/>
    <property type="molecule type" value="Genomic_DNA"/>
</dbReference>
<dbReference type="Proteomes" id="UP000767291">
    <property type="component" value="Unassembled WGS sequence"/>
</dbReference>
<gene>
    <name evidence="2" type="ORF">J2Z43_001178</name>
</gene>
<keyword evidence="3" id="KW-1185">Reference proteome</keyword>
<evidence type="ECO:0000313" key="2">
    <source>
        <dbReference type="EMBL" id="MBP1854788.1"/>
    </source>
</evidence>
<keyword evidence="1" id="KW-0472">Membrane</keyword>
<evidence type="ECO:0000313" key="3">
    <source>
        <dbReference type="Proteomes" id="UP000767291"/>
    </source>
</evidence>
<feature type="transmembrane region" description="Helical" evidence="1">
    <location>
        <begin position="134"/>
        <end position="154"/>
    </location>
</feature>
<protein>
    <recommendedName>
        <fullName evidence="4">Spore envelope protein</fullName>
    </recommendedName>
</protein>
<dbReference type="InterPro" id="IPR025918">
    <property type="entry name" value="YIEGIA"/>
</dbReference>
<proteinExistence type="predicted"/>
<feature type="transmembrane region" description="Helical" evidence="1">
    <location>
        <begin position="5"/>
        <end position="22"/>
    </location>
</feature>
<reference evidence="2 3" key="1">
    <citation type="submission" date="2021-03" db="EMBL/GenBank/DDBJ databases">
        <title>Genomic Encyclopedia of Type Strains, Phase IV (KMG-IV): sequencing the most valuable type-strain genomes for metagenomic binning, comparative biology and taxonomic classification.</title>
        <authorList>
            <person name="Goeker M."/>
        </authorList>
    </citation>
    <scope>NUCLEOTIDE SEQUENCE [LARGE SCALE GENOMIC DNA]</scope>
    <source>
        <strain evidence="2 3">DSM 1289</strain>
    </source>
</reference>
<dbReference type="Pfam" id="PF14045">
    <property type="entry name" value="YIEGIA"/>
    <property type="match status" value="1"/>
</dbReference>
<accession>A0ABS4EA55</accession>
<keyword evidence="1" id="KW-1133">Transmembrane helix</keyword>
<comment type="caution">
    <text evidence="2">The sequence shown here is derived from an EMBL/GenBank/DDBJ whole genome shotgun (WGS) entry which is preliminary data.</text>
</comment>
<keyword evidence="1" id="KW-0812">Transmembrane</keyword>
<feature type="transmembrane region" description="Helical" evidence="1">
    <location>
        <begin position="109"/>
        <end position="128"/>
    </location>
</feature>
<organism evidence="2 3">
    <name type="scientific">Metaclostridioides mangenotii</name>
    <dbReference type="NCBI Taxonomy" id="1540"/>
    <lineage>
        <taxon>Bacteria</taxon>
        <taxon>Bacillati</taxon>
        <taxon>Bacillota</taxon>
        <taxon>Clostridia</taxon>
        <taxon>Peptostreptococcales</taxon>
        <taxon>Peptostreptococcaceae</taxon>
        <taxon>Metaclostridioides</taxon>
    </lineage>
</organism>
<name>A0ABS4EA55_9FIRM</name>
<dbReference type="RefSeq" id="WP_209456243.1">
    <property type="nucleotide sequence ID" value="NZ_BAAACS010000013.1"/>
</dbReference>
<sequence length="312" mass="34236">MDLAFYMGVIVGIVSRILMLNTDQEQYPTYPNILISQLILAFVASALGALLVPALVARSYTSITFLSLAAEQFRQVRANRRNTLQNVEPAQLVDRGEALIEEIARAYEVRNYMCIITSFITVGLNRLITVETGINDTVSIIISAVAGLALAFGLKKLLTRKSISDIAEVVAVPITFSDESILNVGDVKGITNIGLKQDRDVYINKGIGIEIIPKDRDYLNAGIIYNSGQRQAIAFNIYSRLGLYGDSDDPAFTPILRRNAEKESIVLAYIPVYGGLEEVIEAVKSCPILETAKGKNLSLKNYKIGSLNKEVN</sequence>
<evidence type="ECO:0008006" key="4">
    <source>
        <dbReference type="Google" id="ProtNLM"/>
    </source>
</evidence>